<feature type="domain" description="MobA-like NTP transferase" evidence="9">
    <location>
        <begin position="9"/>
        <end position="169"/>
    </location>
</feature>
<reference evidence="11" key="1">
    <citation type="submission" date="2016-10" db="EMBL/GenBank/DDBJ databases">
        <authorList>
            <person name="Varghese N."/>
            <person name="Submissions S."/>
        </authorList>
    </citation>
    <scope>NUCLEOTIDE SEQUENCE [LARGE SCALE GENOMIC DNA]</scope>
    <source>
        <strain evidence="11">CGMCC 1.7736</strain>
    </source>
</reference>
<dbReference type="InterPro" id="IPR013482">
    <property type="entry name" value="Molybde_CF_guanTrfase"/>
</dbReference>
<keyword evidence="1 8" id="KW-0963">Cytoplasm</keyword>
<accession>A0A1I6GJH7</accession>
<comment type="domain">
    <text evidence="8">The N-terminal domain determines nucleotide recognition and specific binding, while the C-terminal domain determines the specific binding to the target protein.</text>
</comment>
<evidence type="ECO:0000313" key="10">
    <source>
        <dbReference type="EMBL" id="SFR42328.1"/>
    </source>
</evidence>
<dbReference type="RefSeq" id="WP_089805604.1">
    <property type="nucleotide sequence ID" value="NZ_FOYT01000001.1"/>
</dbReference>
<dbReference type="InterPro" id="IPR025877">
    <property type="entry name" value="MobA-like_NTP_Trfase"/>
</dbReference>
<dbReference type="HAMAP" id="MF_00316">
    <property type="entry name" value="MobA"/>
    <property type="match status" value="1"/>
</dbReference>
<proteinExistence type="inferred from homology"/>
<feature type="binding site" evidence="8">
    <location>
        <position position="53"/>
    </location>
    <ligand>
        <name>GTP</name>
        <dbReference type="ChEBI" id="CHEBI:37565"/>
    </ligand>
</feature>
<gene>
    <name evidence="8" type="primary">mobA</name>
    <name evidence="10" type="ORF">SAMN04487947_1253</name>
</gene>
<dbReference type="Proteomes" id="UP000198531">
    <property type="component" value="Unassembled WGS sequence"/>
</dbReference>
<evidence type="ECO:0000256" key="4">
    <source>
        <dbReference type="ARBA" id="ARBA00022741"/>
    </source>
</evidence>
<name>A0A1I6GJH7_9EURY</name>
<organism evidence="10 11">
    <name type="scientific">Halogeometricum rufum</name>
    <dbReference type="NCBI Taxonomy" id="553469"/>
    <lineage>
        <taxon>Archaea</taxon>
        <taxon>Methanobacteriati</taxon>
        <taxon>Methanobacteriota</taxon>
        <taxon>Stenosarchaea group</taxon>
        <taxon>Halobacteria</taxon>
        <taxon>Halobacteriales</taxon>
        <taxon>Haloferacaceae</taxon>
        <taxon>Halogeometricum</taxon>
    </lineage>
</organism>
<protein>
    <recommendedName>
        <fullName evidence="8">Probable molybdenum cofactor guanylyltransferase</fullName>
        <shortName evidence="8">MoCo guanylyltransferase</shortName>
        <ecNumber evidence="8">2.7.7.77</ecNumber>
    </recommendedName>
    <alternativeName>
        <fullName evidence="8">GTP:molybdopterin guanylyltransferase</fullName>
    </alternativeName>
    <alternativeName>
        <fullName evidence="8">Mo-MPT guanylyltransferase</fullName>
    </alternativeName>
    <alternativeName>
        <fullName evidence="8">Molybdopterin guanylyltransferase</fullName>
    </alternativeName>
    <alternativeName>
        <fullName evidence="8">Molybdopterin-guanine dinucleotide synthase</fullName>
        <shortName evidence="8">MGD synthase</shortName>
    </alternativeName>
</protein>
<dbReference type="GO" id="GO:0046872">
    <property type="term" value="F:metal ion binding"/>
    <property type="evidence" value="ECO:0007669"/>
    <property type="project" value="UniProtKB-KW"/>
</dbReference>
<dbReference type="PANTHER" id="PTHR19136:SF81">
    <property type="entry name" value="MOLYBDENUM COFACTOR GUANYLYLTRANSFERASE"/>
    <property type="match status" value="1"/>
</dbReference>
<comment type="catalytic activity">
    <reaction evidence="8">
        <text>Mo-molybdopterin + GTP + H(+) = Mo-molybdopterin guanine dinucleotide + diphosphate</text>
        <dbReference type="Rhea" id="RHEA:34243"/>
        <dbReference type="ChEBI" id="CHEBI:15378"/>
        <dbReference type="ChEBI" id="CHEBI:33019"/>
        <dbReference type="ChEBI" id="CHEBI:37565"/>
        <dbReference type="ChEBI" id="CHEBI:71302"/>
        <dbReference type="ChEBI" id="CHEBI:71310"/>
        <dbReference type="EC" id="2.7.7.77"/>
    </reaction>
</comment>
<feature type="binding site" evidence="8">
    <location>
        <position position="25"/>
    </location>
    <ligand>
        <name>GTP</name>
        <dbReference type="ChEBI" id="CHEBI:37565"/>
    </ligand>
</feature>
<keyword evidence="2 8" id="KW-0808">Transferase</keyword>
<keyword evidence="3 8" id="KW-0479">Metal-binding</keyword>
<dbReference type="InterPro" id="IPR029044">
    <property type="entry name" value="Nucleotide-diphossugar_trans"/>
</dbReference>
<dbReference type="STRING" id="553469.SAMN04487947_1253"/>
<keyword evidence="4 8" id="KW-0547">Nucleotide-binding</keyword>
<comment type="cofactor">
    <cofactor evidence="8">
        <name>Mg(2+)</name>
        <dbReference type="ChEBI" id="CHEBI:18420"/>
    </cofactor>
</comment>
<evidence type="ECO:0000256" key="8">
    <source>
        <dbReference type="HAMAP-Rule" id="MF_00316"/>
    </source>
</evidence>
<dbReference type="PANTHER" id="PTHR19136">
    <property type="entry name" value="MOLYBDENUM COFACTOR GUANYLYLTRANSFERASE"/>
    <property type="match status" value="1"/>
</dbReference>
<keyword evidence="6 8" id="KW-0342">GTP-binding</keyword>
<keyword evidence="11" id="KW-1185">Reference proteome</keyword>
<dbReference type="CDD" id="cd02503">
    <property type="entry name" value="MobA"/>
    <property type="match status" value="1"/>
</dbReference>
<evidence type="ECO:0000256" key="3">
    <source>
        <dbReference type="ARBA" id="ARBA00022723"/>
    </source>
</evidence>
<dbReference type="Gene3D" id="3.90.550.10">
    <property type="entry name" value="Spore Coat Polysaccharide Biosynthesis Protein SpsA, Chain A"/>
    <property type="match status" value="1"/>
</dbReference>
<dbReference type="GO" id="GO:0061603">
    <property type="term" value="F:molybdenum cofactor guanylyltransferase activity"/>
    <property type="evidence" value="ECO:0007669"/>
    <property type="project" value="UniProtKB-EC"/>
</dbReference>
<comment type="function">
    <text evidence="8">Transfers a GMP moiety from GTP to Mo-molybdopterin (Mo-MPT) cofactor (Moco or molybdenum cofactor) to form Mo-molybdopterin guanine dinucleotide (Mo-MGD) cofactor.</text>
</comment>
<evidence type="ECO:0000313" key="11">
    <source>
        <dbReference type="Proteomes" id="UP000198531"/>
    </source>
</evidence>
<dbReference type="GO" id="GO:0005525">
    <property type="term" value="F:GTP binding"/>
    <property type="evidence" value="ECO:0007669"/>
    <property type="project" value="UniProtKB-UniRule"/>
</dbReference>
<keyword evidence="7 8" id="KW-0501">Molybdenum cofactor biosynthesis</keyword>
<evidence type="ECO:0000256" key="2">
    <source>
        <dbReference type="ARBA" id="ARBA00022679"/>
    </source>
</evidence>
<dbReference type="OrthoDB" id="28434at2157"/>
<evidence type="ECO:0000256" key="6">
    <source>
        <dbReference type="ARBA" id="ARBA00023134"/>
    </source>
</evidence>
<evidence type="ECO:0000256" key="1">
    <source>
        <dbReference type="ARBA" id="ARBA00022490"/>
    </source>
</evidence>
<comment type="caution">
    <text evidence="8">Lacks conserved residue(s) required for the propagation of feature annotation.</text>
</comment>
<dbReference type="GO" id="GO:0006777">
    <property type="term" value="P:Mo-molybdopterin cofactor biosynthetic process"/>
    <property type="evidence" value="ECO:0007669"/>
    <property type="project" value="UniProtKB-KW"/>
</dbReference>
<feature type="binding site" evidence="8">
    <location>
        <position position="107"/>
    </location>
    <ligand>
        <name>Mg(2+)</name>
        <dbReference type="ChEBI" id="CHEBI:18420"/>
    </ligand>
</feature>
<dbReference type="GO" id="GO:0005737">
    <property type="term" value="C:cytoplasm"/>
    <property type="evidence" value="ECO:0007669"/>
    <property type="project" value="UniProtKB-SubCell"/>
</dbReference>
<keyword evidence="10" id="KW-0548">Nucleotidyltransferase</keyword>
<comment type="subcellular location">
    <subcellularLocation>
        <location evidence="8">Cytoplasm</location>
    </subcellularLocation>
</comment>
<dbReference type="SUPFAM" id="SSF53448">
    <property type="entry name" value="Nucleotide-diphospho-sugar transferases"/>
    <property type="match status" value="1"/>
</dbReference>
<keyword evidence="5 8" id="KW-0460">Magnesium</keyword>
<dbReference type="AlphaFoldDB" id="A0A1I6GJH7"/>
<dbReference type="EMBL" id="FOYT01000001">
    <property type="protein sequence ID" value="SFR42328.1"/>
    <property type="molecule type" value="Genomic_DNA"/>
</dbReference>
<comment type="similarity">
    <text evidence="8">Belongs to the MobA family.</text>
</comment>
<evidence type="ECO:0000259" key="9">
    <source>
        <dbReference type="Pfam" id="PF12804"/>
    </source>
</evidence>
<feature type="binding site" evidence="8">
    <location>
        <begin position="12"/>
        <end position="14"/>
    </location>
    <ligand>
        <name>GTP</name>
        <dbReference type="ChEBI" id="CHEBI:37565"/>
    </ligand>
</feature>
<dbReference type="EC" id="2.7.7.77" evidence="8"/>
<evidence type="ECO:0000256" key="7">
    <source>
        <dbReference type="ARBA" id="ARBA00023150"/>
    </source>
</evidence>
<evidence type="ECO:0000256" key="5">
    <source>
        <dbReference type="ARBA" id="ARBA00022842"/>
    </source>
</evidence>
<dbReference type="Pfam" id="PF12804">
    <property type="entry name" value="NTP_transf_3"/>
    <property type="match status" value="1"/>
</dbReference>
<sequence length="209" mass="22384">MSEASTREGVILGGGYSTRFGDGDKALAELAGRPLVRRVADRLARVCDRLVVNCRDDQRAAFRTAVEGCDVPVALATDPVPDRGPMAGIHTGLSAVESEYAAVVACDMPFVDPAFVSYLFDRAAGHDAAVPRPDGEWYQPTQAVYRTAAMVAACERALDRGDRKVLAAVDELASCVTVTEAEVRDRAAPATFENVNTRAELRAAERALE</sequence>
<feature type="binding site" evidence="8">
    <location>
        <position position="107"/>
    </location>
    <ligand>
        <name>GTP</name>
        <dbReference type="ChEBI" id="CHEBI:37565"/>
    </ligand>
</feature>